<dbReference type="InterPro" id="IPR007693">
    <property type="entry name" value="DNA_helicase_DnaB-like_N"/>
</dbReference>
<name>A0AAU2JZD9_9ACTN</name>
<protein>
    <submittedName>
        <fullName evidence="5">Replicative DNA helicase</fullName>
    </submittedName>
</protein>
<dbReference type="AlphaFoldDB" id="A0AAU2JZD9"/>
<feature type="region of interest" description="Disordered" evidence="3">
    <location>
        <begin position="171"/>
        <end position="197"/>
    </location>
</feature>
<keyword evidence="5" id="KW-0378">Hydrolase</keyword>
<dbReference type="GO" id="GO:0006260">
    <property type="term" value="P:DNA replication"/>
    <property type="evidence" value="ECO:0007669"/>
    <property type="project" value="UniProtKB-KW"/>
</dbReference>
<evidence type="ECO:0000313" key="5">
    <source>
        <dbReference type="EMBL" id="WTU77461.1"/>
    </source>
</evidence>
<dbReference type="SUPFAM" id="SSF48024">
    <property type="entry name" value="N-terminal domain of DnaB helicase"/>
    <property type="match status" value="2"/>
</dbReference>
<dbReference type="Gene3D" id="1.10.860.10">
    <property type="entry name" value="DNAb Helicase, Chain A"/>
    <property type="match status" value="2"/>
</dbReference>
<reference evidence="5" key="1">
    <citation type="submission" date="2022-10" db="EMBL/GenBank/DDBJ databases">
        <title>The complete genomes of actinobacterial strains from the NBC collection.</title>
        <authorList>
            <person name="Joergensen T.S."/>
            <person name="Alvarez Arevalo M."/>
            <person name="Sterndorff E.B."/>
            <person name="Faurdal D."/>
            <person name="Vuksanovic O."/>
            <person name="Mourched A.-S."/>
            <person name="Charusanti P."/>
            <person name="Shaw S."/>
            <person name="Blin K."/>
            <person name="Weber T."/>
        </authorList>
    </citation>
    <scope>NUCLEOTIDE SEQUENCE</scope>
    <source>
        <strain evidence="5">NBC_00049</strain>
    </source>
</reference>
<accession>A0AAU2JZD9</accession>
<dbReference type="PANTHER" id="PTHR30153">
    <property type="entry name" value="REPLICATIVE DNA HELICASE DNAB"/>
    <property type="match status" value="1"/>
</dbReference>
<feature type="domain" description="DNA helicase DnaB-like N-terminal" evidence="4">
    <location>
        <begin position="194"/>
        <end position="279"/>
    </location>
</feature>
<dbReference type="InterPro" id="IPR016136">
    <property type="entry name" value="DNA_helicase_N/primase_C"/>
</dbReference>
<evidence type="ECO:0000256" key="1">
    <source>
        <dbReference type="ARBA" id="ARBA00022705"/>
    </source>
</evidence>
<evidence type="ECO:0000256" key="2">
    <source>
        <dbReference type="ARBA" id="ARBA00023125"/>
    </source>
</evidence>
<keyword evidence="5" id="KW-0547">Nucleotide-binding</keyword>
<keyword evidence="5" id="KW-0067">ATP-binding</keyword>
<feature type="domain" description="DNA helicase DnaB-like N-terminal" evidence="4">
    <location>
        <begin position="24"/>
        <end position="121"/>
    </location>
</feature>
<dbReference type="GO" id="GO:0005829">
    <property type="term" value="C:cytosol"/>
    <property type="evidence" value="ECO:0007669"/>
    <property type="project" value="TreeGrafter"/>
</dbReference>
<keyword evidence="2" id="KW-0238">DNA-binding</keyword>
<dbReference type="GO" id="GO:0003677">
    <property type="term" value="F:DNA binding"/>
    <property type="evidence" value="ECO:0007669"/>
    <property type="project" value="UniProtKB-KW"/>
</dbReference>
<proteinExistence type="predicted"/>
<dbReference type="InterPro" id="IPR036185">
    <property type="entry name" value="DNA_heli_DnaB-like_N_sf"/>
</dbReference>
<keyword evidence="1" id="KW-0235">DNA replication</keyword>
<dbReference type="Pfam" id="PF00772">
    <property type="entry name" value="DnaB"/>
    <property type="match status" value="2"/>
</dbReference>
<feature type="compositionally biased region" description="Low complexity" evidence="3">
    <location>
        <begin position="359"/>
        <end position="375"/>
    </location>
</feature>
<dbReference type="GO" id="GO:0005524">
    <property type="term" value="F:ATP binding"/>
    <property type="evidence" value="ECO:0007669"/>
    <property type="project" value="InterPro"/>
</dbReference>
<sequence>MPNSPSPEPDFSLADIPPNPPVHFAEQALLGGLLLDPHRIKTIGPLGPDHFASAIHRAIFAAMAALPAPSPDLHAKEPVWITAVLAHARPHARGLTPSYLHALAGACPDPAHAPAYARMVRSDHARRTVLMHAGLLVQAATDPGLPDPAAVTLRRADALSALLDHLAASFPSHPGSLPRTPPPAPPDHQESPEAAGEEQLLLSTAAAYPADLASMRWLRPEDFTTELYGGLYRCLTSLASRGEPVDKVTVLWEAQQQGLLTAVFGSPEALELLATPAGTPEHWGEQILRRSLLHHAHLTGLHVQAFTQDLTNSPHQVITGSRRALAHLAVVRARWQQATGRTPAGRRPTPPVPASRAGPSLQRASPPSASSRSAR</sequence>
<keyword evidence="5" id="KW-0347">Helicase</keyword>
<dbReference type="EMBL" id="CP108264">
    <property type="protein sequence ID" value="WTU77461.1"/>
    <property type="molecule type" value="Genomic_DNA"/>
</dbReference>
<organism evidence="5">
    <name type="scientific">Streptomyces sp. NBC_00049</name>
    <dbReference type="NCBI Taxonomy" id="2903617"/>
    <lineage>
        <taxon>Bacteria</taxon>
        <taxon>Bacillati</taxon>
        <taxon>Actinomycetota</taxon>
        <taxon>Actinomycetes</taxon>
        <taxon>Kitasatosporales</taxon>
        <taxon>Streptomycetaceae</taxon>
        <taxon>Streptomyces</taxon>
    </lineage>
</organism>
<evidence type="ECO:0000256" key="3">
    <source>
        <dbReference type="SAM" id="MobiDB-lite"/>
    </source>
</evidence>
<evidence type="ECO:0000259" key="4">
    <source>
        <dbReference type="Pfam" id="PF00772"/>
    </source>
</evidence>
<dbReference type="PANTHER" id="PTHR30153:SF2">
    <property type="entry name" value="REPLICATIVE DNA HELICASE"/>
    <property type="match status" value="1"/>
</dbReference>
<feature type="region of interest" description="Disordered" evidence="3">
    <location>
        <begin position="336"/>
        <end position="375"/>
    </location>
</feature>
<feature type="compositionally biased region" description="Low complexity" evidence="3">
    <location>
        <begin position="336"/>
        <end position="347"/>
    </location>
</feature>
<dbReference type="GO" id="GO:0003678">
    <property type="term" value="F:DNA helicase activity"/>
    <property type="evidence" value="ECO:0007669"/>
    <property type="project" value="InterPro"/>
</dbReference>
<gene>
    <name evidence="5" type="ORF">OG327_31340</name>
</gene>